<evidence type="ECO:0000256" key="8">
    <source>
        <dbReference type="SAM" id="Phobius"/>
    </source>
</evidence>
<dbReference type="Pfam" id="PF01343">
    <property type="entry name" value="Peptidase_S49"/>
    <property type="match status" value="2"/>
</dbReference>
<evidence type="ECO:0000256" key="3">
    <source>
        <dbReference type="ARBA" id="ARBA00022670"/>
    </source>
</evidence>
<dbReference type="InterPro" id="IPR029045">
    <property type="entry name" value="ClpP/crotonase-like_dom_sf"/>
</dbReference>
<feature type="transmembrane region" description="Helical" evidence="8">
    <location>
        <begin position="18"/>
        <end position="36"/>
    </location>
</feature>
<dbReference type="Proteomes" id="UP000242087">
    <property type="component" value="Unassembled WGS sequence"/>
</dbReference>
<dbReference type="CDD" id="cd07023">
    <property type="entry name" value="S49_Sppa_N_C"/>
    <property type="match status" value="1"/>
</dbReference>
<feature type="domain" description="Peptidase S49" evidence="9">
    <location>
        <begin position="131"/>
        <end position="278"/>
    </location>
</feature>
<dbReference type="AlphaFoldDB" id="A0A2T4D6A9"/>
<feature type="active site" description="Nucleophile" evidence="7">
    <location>
        <position position="408"/>
    </location>
</feature>
<dbReference type="SUPFAM" id="SSF52096">
    <property type="entry name" value="ClpP/crotonase"/>
    <property type="match status" value="2"/>
</dbReference>
<dbReference type="InterPro" id="IPR004634">
    <property type="entry name" value="Pept_S49_pIV"/>
</dbReference>
<dbReference type="Gene3D" id="3.90.226.10">
    <property type="entry name" value="2-enoyl-CoA Hydratase, Chain A, domain 1"/>
    <property type="match status" value="3"/>
</dbReference>
<evidence type="ECO:0000313" key="11">
    <source>
        <dbReference type="Proteomes" id="UP000242087"/>
    </source>
</evidence>
<feature type="domain" description="Peptidase S49" evidence="9">
    <location>
        <begin position="391"/>
        <end position="541"/>
    </location>
</feature>
<evidence type="ECO:0000256" key="7">
    <source>
        <dbReference type="PIRSR" id="PIRSR001217-1"/>
    </source>
</evidence>
<comment type="similarity">
    <text evidence="2">Belongs to the peptidase S49 family.</text>
</comment>
<evidence type="ECO:0000313" key="10">
    <source>
        <dbReference type="EMBL" id="PTB89344.1"/>
    </source>
</evidence>
<evidence type="ECO:0000259" key="9">
    <source>
        <dbReference type="Pfam" id="PF01343"/>
    </source>
</evidence>
<dbReference type="NCBIfam" id="TIGR00705">
    <property type="entry name" value="SppA_67K"/>
    <property type="match status" value="1"/>
</dbReference>
<dbReference type="GO" id="GO:0008236">
    <property type="term" value="F:serine-type peptidase activity"/>
    <property type="evidence" value="ECO:0007669"/>
    <property type="project" value="UniProtKB-KW"/>
</dbReference>
<dbReference type="CDD" id="cd07018">
    <property type="entry name" value="S49_SppA_67K_type"/>
    <property type="match status" value="1"/>
</dbReference>
<evidence type="ECO:0000256" key="4">
    <source>
        <dbReference type="ARBA" id="ARBA00022801"/>
    </source>
</evidence>
<protein>
    <submittedName>
        <fullName evidence="10">Signal peptide peptidase SppA</fullName>
    </submittedName>
</protein>
<dbReference type="PANTHER" id="PTHR33209">
    <property type="entry name" value="PROTEASE 4"/>
    <property type="match status" value="1"/>
</dbReference>
<keyword evidence="3" id="KW-0645">Protease</keyword>
<dbReference type="PIRSF" id="PIRSF001217">
    <property type="entry name" value="Protease_4_SppA"/>
    <property type="match status" value="1"/>
</dbReference>
<evidence type="ECO:0000256" key="2">
    <source>
        <dbReference type="ARBA" id="ARBA00008683"/>
    </source>
</evidence>
<feature type="active site" description="Proton donor/acceptor" evidence="7">
    <location>
        <position position="199"/>
    </location>
</feature>
<proteinExistence type="inferred from homology"/>
<sequence length="615" mass="67828">MRNVFGKLFGFINGIRKVIVNLVFFIVLFVFVGFLMSGEETIEVPTDGILVLNLNGYIVEEETYVDPVDEFFNQALGSGPSIPEVLLSDVIDSIEQAASDERISGIYLNLSSFMGAGMNKLELIGNALSEFRDSGKPIYTYGDYFSQPQYYLAAHADAIYLNPLGGMMFDGMGGNNLYYKDLLDKLKVSTHVFKVGDYKSAVEPYIRNDMSDEAKEANGQLYGELWETYKSRVTALRNIDPRMLSGTMADFQALVAENNNDLAQLTVTTNVVDELKTREAFRIQMIELTGLDDDEKSWKRINHDAYLEAIEQESLVAEENSEDSNSIKVIVARGIIVDGYQKAGMIGGDSTAELLRRARQDESTKAVVLRIDSPGGSGFASEIIRQEVLELQKAGIPVIASMSSVAASGGYWIAASADEIWAAPTTITGSIGVFGTFFTIEDSLAEIGVYSDGVRTTEMPVMDITQPLGDDAKQIIQLSVEKFYTDFVQMVADSREMSYEEVHAVAQGRVWTGTKALEFGLVDQLGDFEDAIAAAAAKADLTEFTVETLTQELSPRQQMLANFFGTAQAWFPLPNVATKNPLEAELMRVWSDLQLTTKFNDPNGIYALCELCPTY</sequence>
<name>A0A2T4D6A9_9GAMM</name>
<comment type="subcellular location">
    <subcellularLocation>
        <location evidence="1">Membrane</location>
    </subcellularLocation>
</comment>
<accession>A0A2T4D6A9</accession>
<dbReference type="InterPro" id="IPR047217">
    <property type="entry name" value="S49_SppA_67K_type_N"/>
</dbReference>
<organism evidence="10 11">
    <name type="scientific">Pseudidiomarina aestuarii</name>
    <dbReference type="NCBI Taxonomy" id="624146"/>
    <lineage>
        <taxon>Bacteria</taxon>
        <taxon>Pseudomonadati</taxon>
        <taxon>Pseudomonadota</taxon>
        <taxon>Gammaproteobacteria</taxon>
        <taxon>Alteromonadales</taxon>
        <taxon>Idiomarinaceae</taxon>
        <taxon>Pseudidiomarina</taxon>
    </lineage>
</organism>
<dbReference type="GO" id="GO:0016020">
    <property type="term" value="C:membrane"/>
    <property type="evidence" value="ECO:0007669"/>
    <property type="project" value="UniProtKB-SubCell"/>
</dbReference>
<dbReference type="InterPro" id="IPR002142">
    <property type="entry name" value="Peptidase_S49"/>
</dbReference>
<keyword evidence="5" id="KW-0720">Serine protease</keyword>
<gene>
    <name evidence="10" type="primary">sppA</name>
    <name evidence="10" type="ORF">C9927_02040</name>
</gene>
<dbReference type="InterPro" id="IPR047272">
    <property type="entry name" value="S49_SppA_C"/>
</dbReference>
<keyword evidence="8" id="KW-0812">Transmembrane</keyword>
<dbReference type="NCBIfam" id="TIGR00706">
    <property type="entry name" value="SppA_dom"/>
    <property type="match status" value="1"/>
</dbReference>
<keyword evidence="6 8" id="KW-0472">Membrane</keyword>
<evidence type="ECO:0000256" key="6">
    <source>
        <dbReference type="ARBA" id="ARBA00023136"/>
    </source>
</evidence>
<dbReference type="EMBL" id="PYVF01000018">
    <property type="protein sequence ID" value="PTB89344.1"/>
    <property type="molecule type" value="Genomic_DNA"/>
</dbReference>
<evidence type="ECO:0000256" key="1">
    <source>
        <dbReference type="ARBA" id="ARBA00004370"/>
    </source>
</evidence>
<evidence type="ECO:0000256" key="5">
    <source>
        <dbReference type="ARBA" id="ARBA00022825"/>
    </source>
</evidence>
<keyword evidence="4" id="KW-0378">Hydrolase</keyword>
<dbReference type="GO" id="GO:0006465">
    <property type="term" value="P:signal peptide processing"/>
    <property type="evidence" value="ECO:0007669"/>
    <property type="project" value="InterPro"/>
</dbReference>
<dbReference type="InterPro" id="IPR004635">
    <property type="entry name" value="Pept_S49_SppA"/>
</dbReference>
<reference evidence="10 11" key="1">
    <citation type="submission" date="2018-03" db="EMBL/GenBank/DDBJ databases">
        <title>Cross-interface Injection: A General Nanoliter Liquid Handling Method Applied to Single Cells Genome Amplification Automated Nanoliter Liquid Handling Applied to Single Cell Multiple Displacement Amplification.</title>
        <authorList>
            <person name="Yun J."/>
            <person name="Xu P."/>
            <person name="Xu J."/>
            <person name="Dai X."/>
            <person name="Wang Y."/>
            <person name="Zheng X."/>
            <person name="Cao C."/>
            <person name="Yi Q."/>
            <person name="Zhu Y."/>
            <person name="Wang L."/>
            <person name="Dong Z."/>
            <person name="Huang Y."/>
            <person name="Huang L."/>
            <person name="Du W."/>
        </authorList>
    </citation>
    <scope>NUCLEOTIDE SEQUENCE [LARGE SCALE GENOMIC DNA]</scope>
    <source>
        <strain evidence="10 11">A12-4</strain>
    </source>
</reference>
<comment type="caution">
    <text evidence="10">The sequence shown here is derived from an EMBL/GenBank/DDBJ whole genome shotgun (WGS) entry which is preliminary data.</text>
</comment>
<dbReference type="PANTHER" id="PTHR33209:SF1">
    <property type="entry name" value="PEPTIDASE S49 DOMAIN-CONTAINING PROTEIN"/>
    <property type="match status" value="1"/>
</dbReference>
<keyword evidence="8" id="KW-1133">Transmembrane helix</keyword>